<accession>A0ABQ4M1H9</accession>
<keyword evidence="2" id="KW-1185">Reference proteome</keyword>
<reference evidence="1 2" key="1">
    <citation type="submission" date="2021-03" db="EMBL/GenBank/DDBJ databases">
        <title>Antimicrobial resistance genes in bacteria isolated from Japanese honey, and their potential for conferring macrolide and lincosamide resistance in the American foulbrood pathogen Paenibacillus larvae.</title>
        <authorList>
            <person name="Okamoto M."/>
            <person name="Kumagai M."/>
            <person name="Kanamori H."/>
            <person name="Takamatsu D."/>
        </authorList>
    </citation>
    <scope>NUCLEOTIDE SEQUENCE [LARGE SCALE GENOMIC DNA]</scope>
    <source>
        <strain evidence="1 2">J21TS3</strain>
    </source>
</reference>
<evidence type="ECO:0000313" key="1">
    <source>
        <dbReference type="EMBL" id="GIO69299.1"/>
    </source>
</evidence>
<name>A0ABQ4M1H9_9BACL</name>
<organism evidence="1 2">
    <name type="scientific">Paenibacillus cookii</name>
    <dbReference type="NCBI Taxonomy" id="157839"/>
    <lineage>
        <taxon>Bacteria</taxon>
        <taxon>Bacillati</taxon>
        <taxon>Bacillota</taxon>
        <taxon>Bacilli</taxon>
        <taxon>Bacillales</taxon>
        <taxon>Paenibacillaceae</taxon>
        <taxon>Paenibacillus</taxon>
    </lineage>
</organism>
<dbReference type="Proteomes" id="UP000680638">
    <property type="component" value="Unassembled WGS sequence"/>
</dbReference>
<comment type="caution">
    <text evidence="1">The sequence shown here is derived from an EMBL/GenBank/DDBJ whole genome shotgun (WGS) entry which is preliminary data.</text>
</comment>
<sequence>MLDEPVLMVADDLFHEPAHPVADNGIAHLFADGNPYAKFLYLFFAEPIHDELMVRKRLPMAIYATEVRAVS</sequence>
<proteinExistence type="predicted"/>
<protein>
    <submittedName>
        <fullName evidence="1">Uncharacterized protein</fullName>
    </submittedName>
</protein>
<evidence type="ECO:0000313" key="2">
    <source>
        <dbReference type="Proteomes" id="UP000680638"/>
    </source>
</evidence>
<dbReference type="EMBL" id="BORW01000029">
    <property type="protein sequence ID" value="GIO69299.1"/>
    <property type="molecule type" value="Genomic_DNA"/>
</dbReference>
<gene>
    <name evidence="1" type="ORF">J21TS3_41200</name>
</gene>